<comment type="caution">
    <text evidence="1">The sequence shown here is derived from an EMBL/GenBank/DDBJ whole genome shotgun (WGS) entry which is preliminary data.</text>
</comment>
<keyword evidence="2" id="KW-1185">Reference proteome</keyword>
<protein>
    <submittedName>
        <fullName evidence="1">Uncharacterized protein</fullName>
    </submittedName>
</protein>
<proteinExistence type="predicted"/>
<accession>A0ACB9KHV3</accession>
<evidence type="ECO:0000313" key="1">
    <source>
        <dbReference type="EMBL" id="KAI4296705.1"/>
    </source>
</evidence>
<gene>
    <name evidence="1" type="ORF">L6164_036643</name>
</gene>
<organism evidence="1 2">
    <name type="scientific">Bauhinia variegata</name>
    <name type="common">Purple orchid tree</name>
    <name type="synonym">Phanera variegata</name>
    <dbReference type="NCBI Taxonomy" id="167791"/>
    <lineage>
        <taxon>Eukaryota</taxon>
        <taxon>Viridiplantae</taxon>
        <taxon>Streptophyta</taxon>
        <taxon>Embryophyta</taxon>
        <taxon>Tracheophyta</taxon>
        <taxon>Spermatophyta</taxon>
        <taxon>Magnoliopsida</taxon>
        <taxon>eudicotyledons</taxon>
        <taxon>Gunneridae</taxon>
        <taxon>Pentapetalae</taxon>
        <taxon>rosids</taxon>
        <taxon>fabids</taxon>
        <taxon>Fabales</taxon>
        <taxon>Fabaceae</taxon>
        <taxon>Cercidoideae</taxon>
        <taxon>Cercideae</taxon>
        <taxon>Bauhiniinae</taxon>
        <taxon>Bauhinia</taxon>
    </lineage>
</organism>
<dbReference type="EMBL" id="CM039439">
    <property type="protein sequence ID" value="KAI4296705.1"/>
    <property type="molecule type" value="Genomic_DNA"/>
</dbReference>
<reference evidence="1 2" key="1">
    <citation type="journal article" date="2022" name="DNA Res.">
        <title>Chromosomal-level genome assembly of the orchid tree Bauhinia variegata (Leguminosae; Cercidoideae) supports the allotetraploid origin hypothesis of Bauhinia.</title>
        <authorList>
            <person name="Zhong Y."/>
            <person name="Chen Y."/>
            <person name="Zheng D."/>
            <person name="Pang J."/>
            <person name="Liu Y."/>
            <person name="Luo S."/>
            <person name="Meng S."/>
            <person name="Qian L."/>
            <person name="Wei D."/>
            <person name="Dai S."/>
            <person name="Zhou R."/>
        </authorList>
    </citation>
    <scope>NUCLEOTIDE SEQUENCE [LARGE SCALE GENOMIC DNA]</scope>
    <source>
        <strain evidence="1">BV-YZ2020</strain>
    </source>
</reference>
<evidence type="ECO:0000313" key="2">
    <source>
        <dbReference type="Proteomes" id="UP000828941"/>
    </source>
</evidence>
<sequence>MLTENVQERRGRPGLIWVYEGLLRQTTCCNQFWDHSQVISLTLGCKFFCNNPGVSISHMNTRDSMIEM</sequence>
<name>A0ACB9KHV3_BAUVA</name>
<dbReference type="Proteomes" id="UP000828941">
    <property type="component" value="Chromosome 14"/>
</dbReference>